<accession>A0ABT8G4J8</accession>
<evidence type="ECO:0000256" key="1">
    <source>
        <dbReference type="ARBA" id="ARBA00010688"/>
    </source>
</evidence>
<keyword evidence="4 6" id="KW-0418">Kinase</keyword>
<reference evidence="8" key="1">
    <citation type="submission" date="2023-06" db="EMBL/GenBank/DDBJ databases">
        <title>SYSU T00b26.</title>
        <authorList>
            <person name="Gao L."/>
            <person name="Fang B.-Z."/>
            <person name="Li W.-J."/>
        </authorList>
    </citation>
    <scope>NUCLEOTIDE SEQUENCE</scope>
    <source>
        <strain evidence="8">SYSU T00b26</strain>
    </source>
</reference>
<keyword evidence="2 6" id="KW-0808">Transferase</keyword>
<dbReference type="InterPro" id="IPR029056">
    <property type="entry name" value="Ribokinase-like"/>
</dbReference>
<comment type="similarity">
    <text evidence="1 6">Belongs to the carbohydrate kinase PfkB family.</text>
</comment>
<dbReference type="InterPro" id="IPR002173">
    <property type="entry name" value="Carboh/pur_kinase_PfkB_CS"/>
</dbReference>
<proteinExistence type="inferred from homology"/>
<dbReference type="InterPro" id="IPR011611">
    <property type="entry name" value="PfkB_dom"/>
</dbReference>
<dbReference type="PRINTS" id="PR00990">
    <property type="entry name" value="RIBOKINASE"/>
</dbReference>
<protein>
    <submittedName>
        <fullName evidence="8">Carbohydrate kinase</fullName>
        <ecNumber evidence="8">2.7.1.-</ecNumber>
    </submittedName>
</protein>
<keyword evidence="3" id="KW-0547">Nucleotide-binding</keyword>
<dbReference type="Pfam" id="PF00294">
    <property type="entry name" value="PfkB"/>
    <property type="match status" value="1"/>
</dbReference>
<evidence type="ECO:0000256" key="2">
    <source>
        <dbReference type="ARBA" id="ARBA00022679"/>
    </source>
</evidence>
<dbReference type="Gene3D" id="3.40.1190.20">
    <property type="match status" value="1"/>
</dbReference>
<dbReference type="GO" id="GO:0016301">
    <property type="term" value="F:kinase activity"/>
    <property type="evidence" value="ECO:0007669"/>
    <property type="project" value="UniProtKB-KW"/>
</dbReference>
<keyword evidence="5" id="KW-0067">ATP-binding</keyword>
<dbReference type="InterPro" id="IPR002139">
    <property type="entry name" value="Ribo/fructo_kinase"/>
</dbReference>
<evidence type="ECO:0000256" key="6">
    <source>
        <dbReference type="RuleBase" id="RU003704"/>
    </source>
</evidence>
<dbReference type="SUPFAM" id="SSF53613">
    <property type="entry name" value="Ribokinase-like"/>
    <property type="match status" value="1"/>
</dbReference>
<dbReference type="CDD" id="cd01167">
    <property type="entry name" value="bac_FRK"/>
    <property type="match status" value="1"/>
</dbReference>
<dbReference type="EMBL" id="JAUHPV010000011">
    <property type="protein sequence ID" value="MDN4474070.1"/>
    <property type="molecule type" value="Genomic_DNA"/>
</dbReference>
<dbReference type="RefSeq" id="WP_301130174.1">
    <property type="nucleotide sequence ID" value="NZ_JAUHPV010000011.1"/>
</dbReference>
<dbReference type="PROSITE" id="PS00584">
    <property type="entry name" value="PFKB_KINASES_2"/>
    <property type="match status" value="1"/>
</dbReference>
<name>A0ABT8G4J8_9MICO</name>
<organism evidence="8 9">
    <name type="scientific">Demequina zhanjiangensis</name>
    <dbReference type="NCBI Taxonomy" id="3051659"/>
    <lineage>
        <taxon>Bacteria</taxon>
        <taxon>Bacillati</taxon>
        <taxon>Actinomycetota</taxon>
        <taxon>Actinomycetes</taxon>
        <taxon>Micrococcales</taxon>
        <taxon>Demequinaceae</taxon>
        <taxon>Demequina</taxon>
    </lineage>
</organism>
<keyword evidence="9" id="KW-1185">Reference proteome</keyword>
<sequence length="305" mass="31080">MSGHALVIGEALVDVVVTADGSVARHPGGSPANVALGLARLGRDAELLTWMGDDADGALVRDHLAESGVTLCAGSMDASATSVATATLDATGAATYDFALEWSLSPQARTRPEPMVVHTGSIGAVLEPGGASVVARLEAARDTSTISYDPNARPSLMGDPVAARVAVERIVALSDIVKVSDEDVAWLAPGEDLEQVLLGWLAMGPSLVVVTRGGEGATAWTAEGRVDVRAPRVAVVDTVGAGDSFMGGLIDGVWEAGLLGAAQRSQLASMDLDTVSAILERCARIAAITVSRAGANPPSKPELDA</sequence>
<dbReference type="PANTHER" id="PTHR43085">
    <property type="entry name" value="HEXOKINASE FAMILY MEMBER"/>
    <property type="match status" value="1"/>
</dbReference>
<gene>
    <name evidence="8" type="ORF">QQX04_13800</name>
</gene>
<evidence type="ECO:0000256" key="4">
    <source>
        <dbReference type="ARBA" id="ARBA00022777"/>
    </source>
</evidence>
<evidence type="ECO:0000256" key="5">
    <source>
        <dbReference type="ARBA" id="ARBA00022840"/>
    </source>
</evidence>
<dbReference type="PANTHER" id="PTHR43085:SF1">
    <property type="entry name" value="PSEUDOURIDINE KINASE-RELATED"/>
    <property type="match status" value="1"/>
</dbReference>
<evidence type="ECO:0000259" key="7">
    <source>
        <dbReference type="Pfam" id="PF00294"/>
    </source>
</evidence>
<evidence type="ECO:0000313" key="9">
    <source>
        <dbReference type="Proteomes" id="UP001172738"/>
    </source>
</evidence>
<dbReference type="InterPro" id="IPR050306">
    <property type="entry name" value="PfkB_Carbo_kinase"/>
</dbReference>
<dbReference type="Proteomes" id="UP001172738">
    <property type="component" value="Unassembled WGS sequence"/>
</dbReference>
<dbReference type="EC" id="2.7.1.-" evidence="8"/>
<comment type="caution">
    <text evidence="8">The sequence shown here is derived from an EMBL/GenBank/DDBJ whole genome shotgun (WGS) entry which is preliminary data.</text>
</comment>
<evidence type="ECO:0000256" key="3">
    <source>
        <dbReference type="ARBA" id="ARBA00022741"/>
    </source>
</evidence>
<feature type="domain" description="Carbohydrate kinase PfkB" evidence="7">
    <location>
        <begin position="6"/>
        <end position="298"/>
    </location>
</feature>
<dbReference type="PROSITE" id="PS00583">
    <property type="entry name" value="PFKB_KINASES_1"/>
    <property type="match status" value="1"/>
</dbReference>
<evidence type="ECO:0000313" key="8">
    <source>
        <dbReference type="EMBL" id="MDN4474070.1"/>
    </source>
</evidence>